<comment type="caution">
    <text evidence="12">The sequence shown here is derived from an EMBL/GenBank/DDBJ whole genome shotgun (WGS) entry which is preliminary data.</text>
</comment>
<name>A0A090QVV5_9GAMM</name>
<evidence type="ECO:0000256" key="9">
    <source>
        <dbReference type="ARBA" id="ARBA00023239"/>
    </source>
</evidence>
<gene>
    <name evidence="12" type="ORF">JCM19237_2996</name>
</gene>
<dbReference type="PANTHER" id="PTHR43345">
    <property type="entry name" value="3-ISOPROPYLMALATE DEHYDRATASE SMALL SUBUNIT 2-RELATED-RELATED"/>
    <property type="match status" value="1"/>
</dbReference>
<dbReference type="SUPFAM" id="SSF52016">
    <property type="entry name" value="LeuD/IlvD-like"/>
    <property type="match status" value="1"/>
</dbReference>
<evidence type="ECO:0000313" key="12">
    <source>
        <dbReference type="EMBL" id="GAL06991.1"/>
    </source>
</evidence>
<sequence length="98" mass="11013">MTGFKQHTGLVVPLDAANVDTDAIIPKQFLQKVTRLGFGQHLFHDWRFLDDAGQQPNPAFVMNAPRYQARAFCWHARTSAVARPANTPRGHWPITAFA</sequence>
<comment type="similarity">
    <text evidence="4">Belongs to the LeuD family. LeuD type 1 subfamily.</text>
</comment>
<comment type="pathway">
    <text evidence="3">Amino-acid biosynthesis; L-leucine biosynthesis; L-leucine from 3-methyl-2-oxobutanoate: step 2/4.</text>
</comment>
<dbReference type="EC" id="4.2.1.33" evidence="6"/>
<feature type="domain" description="Aconitase A/isopropylmalate dehydratase small subunit swivel" evidence="11">
    <location>
        <begin position="1"/>
        <end position="70"/>
    </location>
</feature>
<dbReference type="eggNOG" id="COG0066">
    <property type="taxonomic scope" value="Bacteria"/>
</dbReference>
<dbReference type="GO" id="GO:0003861">
    <property type="term" value="F:3-isopropylmalate dehydratase activity"/>
    <property type="evidence" value="ECO:0007669"/>
    <property type="project" value="UniProtKB-EC"/>
</dbReference>
<comment type="catalytic activity">
    <reaction evidence="1">
        <text>(2R,3S)-3-isopropylmalate = (2S)-2-isopropylmalate</text>
        <dbReference type="Rhea" id="RHEA:32287"/>
        <dbReference type="ChEBI" id="CHEBI:1178"/>
        <dbReference type="ChEBI" id="CHEBI:35121"/>
        <dbReference type="EC" id="4.2.1.33"/>
    </reaction>
</comment>
<reference evidence="12 13" key="1">
    <citation type="journal article" date="2014" name="Genome Announc.">
        <title>Draft Genome Sequences of Two Vibrionaceae Species, Vibrio ponticus C121 and Photobacterium aphoticum C119, Isolated as Coral Reef Microbiota.</title>
        <authorList>
            <person name="Al-saari N."/>
            <person name="Meirelles P.M."/>
            <person name="Mino S."/>
            <person name="Suda W."/>
            <person name="Oshima K."/>
            <person name="Hattori M."/>
            <person name="Ohkuma M."/>
            <person name="Thompson F.L."/>
            <person name="Gomez-Gil B."/>
            <person name="Sawabe T."/>
            <person name="Sawabe T."/>
        </authorList>
    </citation>
    <scope>NUCLEOTIDE SEQUENCE [LARGE SCALE GENOMIC DNA]</scope>
    <source>
        <strain evidence="12 13">JCM 19237</strain>
    </source>
</reference>
<dbReference type="AlphaFoldDB" id="A0A090QVV5"/>
<dbReference type="PANTHER" id="PTHR43345:SF5">
    <property type="entry name" value="3-ISOPROPYLMALATE DEHYDRATASE SMALL SUBUNIT"/>
    <property type="match status" value="1"/>
</dbReference>
<evidence type="ECO:0000256" key="2">
    <source>
        <dbReference type="ARBA" id="ARBA00002695"/>
    </source>
</evidence>
<accession>A0A090QVV5</accession>
<evidence type="ECO:0000256" key="8">
    <source>
        <dbReference type="ARBA" id="ARBA00022605"/>
    </source>
</evidence>
<dbReference type="GO" id="GO:0009098">
    <property type="term" value="P:L-leucine biosynthetic process"/>
    <property type="evidence" value="ECO:0007669"/>
    <property type="project" value="UniProtKB-KW"/>
</dbReference>
<dbReference type="Pfam" id="PF00694">
    <property type="entry name" value="Aconitase_C"/>
    <property type="match status" value="1"/>
</dbReference>
<evidence type="ECO:0000256" key="5">
    <source>
        <dbReference type="ARBA" id="ARBA00011271"/>
    </source>
</evidence>
<evidence type="ECO:0000256" key="3">
    <source>
        <dbReference type="ARBA" id="ARBA00004729"/>
    </source>
</evidence>
<dbReference type="STRING" id="754436.JCM19237_2996"/>
<evidence type="ECO:0000313" key="13">
    <source>
        <dbReference type="Proteomes" id="UP000029227"/>
    </source>
</evidence>
<dbReference type="InterPro" id="IPR000573">
    <property type="entry name" value="AconitaseA/IPMdHydase_ssu_swvl"/>
</dbReference>
<dbReference type="InterPro" id="IPR015928">
    <property type="entry name" value="Aconitase/3IPM_dehydase_swvl"/>
</dbReference>
<keyword evidence="10" id="KW-0100">Branched-chain amino acid biosynthesis</keyword>
<evidence type="ECO:0000256" key="1">
    <source>
        <dbReference type="ARBA" id="ARBA00000491"/>
    </source>
</evidence>
<keyword evidence="8" id="KW-0028">Amino-acid biosynthesis</keyword>
<evidence type="ECO:0000256" key="10">
    <source>
        <dbReference type="ARBA" id="ARBA00023304"/>
    </source>
</evidence>
<dbReference type="Proteomes" id="UP000029227">
    <property type="component" value="Unassembled WGS sequence"/>
</dbReference>
<comment type="subunit">
    <text evidence="5">Heterodimer of LeuC and LeuD.</text>
</comment>
<evidence type="ECO:0000256" key="6">
    <source>
        <dbReference type="ARBA" id="ARBA00011998"/>
    </source>
</evidence>
<keyword evidence="7" id="KW-0432">Leucine biosynthesis</keyword>
<protein>
    <recommendedName>
        <fullName evidence="6">3-isopropylmalate dehydratase</fullName>
        <ecNumber evidence="6">4.2.1.33</ecNumber>
    </recommendedName>
</protein>
<dbReference type="EMBL" id="BBMN01000014">
    <property type="protein sequence ID" value="GAL06991.1"/>
    <property type="molecule type" value="Genomic_DNA"/>
</dbReference>
<dbReference type="InterPro" id="IPR050075">
    <property type="entry name" value="LeuD"/>
</dbReference>
<evidence type="ECO:0000256" key="7">
    <source>
        <dbReference type="ARBA" id="ARBA00022430"/>
    </source>
</evidence>
<keyword evidence="9 12" id="KW-0456">Lyase</keyword>
<organism evidence="12 13">
    <name type="scientific">Photobacterium aphoticum</name>
    <dbReference type="NCBI Taxonomy" id="754436"/>
    <lineage>
        <taxon>Bacteria</taxon>
        <taxon>Pseudomonadati</taxon>
        <taxon>Pseudomonadota</taxon>
        <taxon>Gammaproteobacteria</taxon>
        <taxon>Vibrionales</taxon>
        <taxon>Vibrionaceae</taxon>
        <taxon>Photobacterium</taxon>
    </lineage>
</organism>
<comment type="function">
    <text evidence="2">Catalyzes the isomerization between 2-isopropylmalate and 3-isopropylmalate, via the formation of 2-isopropylmaleate.</text>
</comment>
<evidence type="ECO:0000259" key="11">
    <source>
        <dbReference type="Pfam" id="PF00694"/>
    </source>
</evidence>
<evidence type="ECO:0000256" key="4">
    <source>
        <dbReference type="ARBA" id="ARBA00009845"/>
    </source>
</evidence>
<dbReference type="Gene3D" id="3.20.19.10">
    <property type="entry name" value="Aconitase, domain 4"/>
    <property type="match status" value="1"/>
</dbReference>
<proteinExistence type="inferred from homology"/>